<sequence length="682" mass="76404">MPQFFTREHFDLLQSLHGTKHNPADPALQRAYQRLREAYDVTYDWAKRVKQAVFPAGRVNIRRRPTNQGNNFASYNWAKIYPEAHSPAALAYTVGLNGNEGFVVKIDTVKLHDGQPVRDAYVALRDSGTISPIVAVLPIEEGLAMTLDDLTAWSIQAIERFELGYDEVAQRIGLTGHVDPDGVLKHFDVNEAFRAMRGGWSAVETNLFCRLARLVHDAGMDWWFAGSRTHLRFGRKNAGSARAVAVIGLVRGNRACQVTWRPELDSISRFVRQRISEKMIDSVEAALDVDDELLEDLLRTDEDRPGLWPAQAGDDVSTSSPLPHGDEEDEDKALIQDAVTAELAFNRIYFGPPGTGKTHGLTDLLRDEFTADEDEASAAGGQRNRYTFITFHQSYGYEEFVEGLRPVIQEVGEPGSIRYEIRAGAFLGLCERAREFPGEKFAIVIDEINRGNISKIFGELITLIELDKRSGLPGCHAVTLPYSQREFSVPRNVSIIGTMNTADRSLALLDTALRRRFEFVEVMPNSEDEGTAPLAGLRVNTDDACIHVPKLLTAINQRIETLYDRDHLVGHAYFTALKHAPDGIERMGALAEIFDTRILPLLEEYFFEDWQKIRLVLGDNQKAPDLQFVQETPSSEYALERLFGKESSPDAHTTRARFSRNKKALRSAAAYVAVYASLLGHE</sequence>
<dbReference type="GO" id="GO:0004519">
    <property type="term" value="F:endonuclease activity"/>
    <property type="evidence" value="ECO:0007669"/>
    <property type="project" value="UniProtKB-KW"/>
</dbReference>
<evidence type="ECO:0000256" key="1">
    <source>
        <dbReference type="SAM" id="MobiDB-lite"/>
    </source>
</evidence>
<dbReference type="GO" id="GO:0005524">
    <property type="term" value="F:ATP binding"/>
    <property type="evidence" value="ECO:0007669"/>
    <property type="project" value="InterPro"/>
</dbReference>
<feature type="domain" description="AAA+ ATPase" evidence="2">
    <location>
        <begin position="344"/>
        <end position="527"/>
    </location>
</feature>
<evidence type="ECO:0000259" key="2">
    <source>
        <dbReference type="SMART" id="SM00382"/>
    </source>
</evidence>
<dbReference type="SUPFAM" id="SSF52540">
    <property type="entry name" value="P-loop containing nucleoside triphosphate hydrolases"/>
    <property type="match status" value="1"/>
</dbReference>
<evidence type="ECO:0000313" key="3">
    <source>
        <dbReference type="EMBL" id="RTQ89643.1"/>
    </source>
</evidence>
<name>A0A3S0KER7_STEMA</name>
<accession>A0A3S0KER7</accession>
<keyword evidence="3" id="KW-0378">Hydrolase</keyword>
<comment type="caution">
    <text evidence="3">The sequence shown here is derived from an EMBL/GenBank/DDBJ whole genome shotgun (WGS) entry which is preliminary data.</text>
</comment>
<reference evidence="3 4" key="1">
    <citation type="submission" date="2018-12" db="EMBL/GenBank/DDBJ databases">
        <authorList>
            <person name="Kartti S."/>
            <person name="Manni A."/>
            <person name="Chemao El Fihri M.W."/>
            <person name="Laamarti M."/>
            <person name="Temsamani L."/>
            <person name="El Jamali J.E."/>
            <person name="Ouadghiri M."/>
            <person name="Ibrahimi A."/>
            <person name="Filati-Maltouf A."/>
        </authorList>
    </citation>
    <scope>NUCLEOTIDE SEQUENCE [LARGE SCALE GENOMIC DNA]</scope>
    <source>
        <strain evidence="3 4">MDMC339</strain>
    </source>
</reference>
<dbReference type="Pfam" id="PF07728">
    <property type="entry name" value="AAA_5"/>
    <property type="match status" value="1"/>
</dbReference>
<dbReference type="InterPro" id="IPR052934">
    <property type="entry name" value="Methyl-DNA_Rec/Restrict_Enz"/>
</dbReference>
<keyword evidence="3" id="KW-0540">Nuclease</keyword>
<protein>
    <submittedName>
        <fullName evidence="3">Restriction endonuclease</fullName>
    </submittedName>
</protein>
<feature type="region of interest" description="Disordered" evidence="1">
    <location>
        <begin position="304"/>
        <end position="329"/>
    </location>
</feature>
<dbReference type="RefSeq" id="WP_126928806.1">
    <property type="nucleotide sequence ID" value="NZ_RXLZ01000021.1"/>
</dbReference>
<dbReference type="AlphaFoldDB" id="A0A3S0KER7"/>
<keyword evidence="3" id="KW-0255">Endonuclease</keyword>
<dbReference type="GO" id="GO:0016887">
    <property type="term" value="F:ATP hydrolysis activity"/>
    <property type="evidence" value="ECO:0007669"/>
    <property type="project" value="InterPro"/>
</dbReference>
<gene>
    <name evidence="3" type="ORF">EKL94_08935</name>
</gene>
<organism evidence="3 4">
    <name type="scientific">Stenotrophomonas maltophilia</name>
    <name type="common">Pseudomonas maltophilia</name>
    <name type="synonym">Xanthomonas maltophilia</name>
    <dbReference type="NCBI Taxonomy" id="40324"/>
    <lineage>
        <taxon>Bacteria</taxon>
        <taxon>Pseudomonadati</taxon>
        <taxon>Pseudomonadota</taxon>
        <taxon>Gammaproteobacteria</taxon>
        <taxon>Lysobacterales</taxon>
        <taxon>Lysobacteraceae</taxon>
        <taxon>Stenotrophomonas</taxon>
        <taxon>Stenotrophomonas maltophilia group</taxon>
    </lineage>
</organism>
<dbReference type="PANTHER" id="PTHR37291:SF1">
    <property type="entry name" value="TYPE IV METHYL-DIRECTED RESTRICTION ENZYME ECOKMCRB SUBUNIT"/>
    <property type="match status" value="1"/>
</dbReference>
<dbReference type="InterPro" id="IPR027417">
    <property type="entry name" value="P-loop_NTPase"/>
</dbReference>
<dbReference type="Gene3D" id="3.40.50.300">
    <property type="entry name" value="P-loop containing nucleotide triphosphate hydrolases"/>
    <property type="match status" value="1"/>
</dbReference>
<dbReference type="SMART" id="SM00382">
    <property type="entry name" value="AAA"/>
    <property type="match status" value="1"/>
</dbReference>
<proteinExistence type="predicted"/>
<dbReference type="InterPro" id="IPR011704">
    <property type="entry name" value="ATPase_dyneun-rel_AAA"/>
</dbReference>
<dbReference type="PANTHER" id="PTHR37291">
    <property type="entry name" value="5-METHYLCYTOSINE-SPECIFIC RESTRICTION ENZYME B"/>
    <property type="match status" value="1"/>
</dbReference>
<evidence type="ECO:0000313" key="4">
    <source>
        <dbReference type="Proteomes" id="UP000271705"/>
    </source>
</evidence>
<dbReference type="InterPro" id="IPR003593">
    <property type="entry name" value="AAA+_ATPase"/>
</dbReference>
<dbReference type="EMBL" id="RXLZ01000021">
    <property type="protein sequence ID" value="RTQ89643.1"/>
    <property type="molecule type" value="Genomic_DNA"/>
</dbReference>
<dbReference type="Proteomes" id="UP000271705">
    <property type="component" value="Unassembled WGS sequence"/>
</dbReference>